<gene>
    <name evidence="2" type="ORF">C8E99_3099</name>
</gene>
<dbReference type="Proteomes" id="UP000256727">
    <property type="component" value="Unassembled WGS sequence"/>
</dbReference>
<evidence type="ECO:0000313" key="2">
    <source>
        <dbReference type="EMBL" id="REE05228.1"/>
    </source>
</evidence>
<sequence length="435" mass="45027">MSTSESSSAPELLAVVVIGAGQAGLSAAGQLKRKGLEPWEDFVVLDANDGPGGAWRHRWDSLTFDAAHGIHDLPGLPLGTPDPAEPASRVVSRYYGTYEQEHGLPVVRPAKVESVVHHVEQTVPNAAASGHGTFTVTTADGRTWRARTVINATGTWDSPYIPYYPGIAEFTGRQLHTRGFTAAEDFTGQRVLVVGGGTSALQFLLQLDAAGAHTVWSTRRAPDWTDRFFDSSWGVNVEASVSARTTMGLPPLSVVAATGLPVTDQYLAGLASGVLISRGPLRRITPTGVVLDGPGPDGGPVPSQGPVADALLAPDGTAAGGLGRVSALPGRACTTLSAEDPLTTWETPVDVILWATGFRASLDHLSPVHIRERGGGVVMAADGVSVAKSPGLFLVGYGASASTIGATRAGRRAAVEAVRTVEAVEAAAGAPMTSK</sequence>
<reference evidence="2 3" key="1">
    <citation type="submission" date="2018-07" db="EMBL/GenBank/DDBJ databases">
        <title>Sequencing the genomes of 1000 actinobacteria strains.</title>
        <authorList>
            <person name="Klenk H.-P."/>
        </authorList>
    </citation>
    <scope>NUCLEOTIDE SEQUENCE [LARGE SCALE GENOMIC DNA]</scope>
    <source>
        <strain evidence="2 3">DSM 14442</strain>
    </source>
</reference>
<dbReference type="EMBL" id="QREH01000001">
    <property type="protein sequence ID" value="REE05228.1"/>
    <property type="molecule type" value="Genomic_DNA"/>
</dbReference>
<dbReference type="PANTHER" id="PTHR43539">
    <property type="entry name" value="FLAVIN-BINDING MONOOXYGENASE-LIKE PROTEIN (AFU_ORTHOLOGUE AFUA_4G09220)"/>
    <property type="match status" value="1"/>
</dbReference>
<dbReference type="RefSeq" id="WP_245952401.1">
    <property type="nucleotide sequence ID" value="NZ_QREH01000001.1"/>
</dbReference>
<dbReference type="SUPFAM" id="SSF51905">
    <property type="entry name" value="FAD/NAD(P)-binding domain"/>
    <property type="match status" value="1"/>
</dbReference>
<keyword evidence="1" id="KW-0560">Oxidoreductase</keyword>
<organism evidence="2 3">
    <name type="scientific">Citricoccus muralis</name>
    <dbReference type="NCBI Taxonomy" id="169134"/>
    <lineage>
        <taxon>Bacteria</taxon>
        <taxon>Bacillati</taxon>
        <taxon>Actinomycetota</taxon>
        <taxon>Actinomycetes</taxon>
        <taxon>Micrococcales</taxon>
        <taxon>Micrococcaceae</taxon>
        <taxon>Citricoccus</taxon>
    </lineage>
</organism>
<evidence type="ECO:0000256" key="1">
    <source>
        <dbReference type="ARBA" id="ARBA00023002"/>
    </source>
</evidence>
<dbReference type="InterPro" id="IPR036188">
    <property type="entry name" value="FAD/NAD-bd_sf"/>
</dbReference>
<dbReference type="Pfam" id="PF13738">
    <property type="entry name" value="Pyr_redox_3"/>
    <property type="match status" value="1"/>
</dbReference>
<dbReference type="InterPro" id="IPR050982">
    <property type="entry name" value="Auxin_biosynth/cation_transpt"/>
</dbReference>
<dbReference type="GO" id="GO:0004497">
    <property type="term" value="F:monooxygenase activity"/>
    <property type="evidence" value="ECO:0007669"/>
    <property type="project" value="TreeGrafter"/>
</dbReference>
<comment type="caution">
    <text evidence="2">The sequence shown here is derived from an EMBL/GenBank/DDBJ whole genome shotgun (WGS) entry which is preliminary data.</text>
</comment>
<protein>
    <submittedName>
        <fullName evidence="2">Cation diffusion facilitator CzcD-associated flavoprotein CzcO</fullName>
    </submittedName>
</protein>
<dbReference type="GO" id="GO:0050660">
    <property type="term" value="F:flavin adenine dinucleotide binding"/>
    <property type="evidence" value="ECO:0007669"/>
    <property type="project" value="TreeGrafter"/>
</dbReference>
<dbReference type="PANTHER" id="PTHR43539:SF78">
    <property type="entry name" value="FLAVIN-CONTAINING MONOOXYGENASE"/>
    <property type="match status" value="1"/>
</dbReference>
<dbReference type="AlphaFoldDB" id="A0A3D9LFR5"/>
<dbReference type="Gene3D" id="3.50.50.60">
    <property type="entry name" value="FAD/NAD(P)-binding domain"/>
    <property type="match status" value="2"/>
</dbReference>
<accession>A0A3D9LFR5</accession>
<name>A0A3D9LFR5_9MICC</name>
<keyword evidence="3" id="KW-1185">Reference proteome</keyword>
<evidence type="ECO:0000313" key="3">
    <source>
        <dbReference type="Proteomes" id="UP000256727"/>
    </source>
</evidence>
<proteinExistence type="predicted"/>
<dbReference type="PRINTS" id="PR00411">
    <property type="entry name" value="PNDRDTASEI"/>
</dbReference>
<dbReference type="PRINTS" id="PR00368">
    <property type="entry name" value="FADPNR"/>
</dbReference>